<comment type="caution">
    <text evidence="1">The sequence shown here is derived from an EMBL/GenBank/DDBJ whole genome shotgun (WGS) entry which is preliminary data.</text>
</comment>
<accession>A0A2N6NMR4</accession>
<reference evidence="1 2" key="1">
    <citation type="journal article" date="2016" name="Appl. Microbiol. Biotechnol.">
        <title>Characterization of T-DNA insertion mutants with decreased virulence in the entomopathogenic fungus Beauveria bassiana JEF-007.</title>
        <authorList>
            <person name="Kim S."/>
            <person name="Lee S.J."/>
            <person name="Nai Y.S."/>
            <person name="Yu J.S."/>
            <person name="Lee M.R."/>
            <person name="Yang Y.T."/>
            <person name="Kim J.S."/>
        </authorList>
    </citation>
    <scope>NUCLEOTIDE SEQUENCE [LARGE SCALE GENOMIC DNA]</scope>
    <source>
        <strain evidence="1 2">JEF-007</strain>
    </source>
</reference>
<evidence type="ECO:0000313" key="1">
    <source>
        <dbReference type="EMBL" id="PMB68567.1"/>
    </source>
</evidence>
<dbReference type="EMBL" id="MRVG01000005">
    <property type="protein sequence ID" value="PMB68567.1"/>
    <property type="molecule type" value="Genomic_DNA"/>
</dbReference>
<name>A0A2N6NMR4_BEABA</name>
<evidence type="ECO:0000313" key="2">
    <source>
        <dbReference type="Proteomes" id="UP000235728"/>
    </source>
</evidence>
<dbReference type="AlphaFoldDB" id="A0A2N6NMR4"/>
<dbReference type="Proteomes" id="UP000235728">
    <property type="component" value="Unassembled WGS sequence"/>
</dbReference>
<organism evidence="1 2">
    <name type="scientific">Beauveria bassiana</name>
    <name type="common">White muscardine disease fungus</name>
    <name type="synonym">Tritirachium shiotae</name>
    <dbReference type="NCBI Taxonomy" id="176275"/>
    <lineage>
        <taxon>Eukaryota</taxon>
        <taxon>Fungi</taxon>
        <taxon>Dikarya</taxon>
        <taxon>Ascomycota</taxon>
        <taxon>Pezizomycotina</taxon>
        <taxon>Sordariomycetes</taxon>
        <taxon>Hypocreomycetidae</taxon>
        <taxon>Hypocreales</taxon>
        <taxon>Cordycipitaceae</taxon>
        <taxon>Beauveria</taxon>
    </lineage>
</organism>
<proteinExistence type="predicted"/>
<protein>
    <submittedName>
        <fullName evidence="1">Uncharacterized protein</fullName>
    </submittedName>
</protein>
<gene>
    <name evidence="1" type="ORF">BM221_005147</name>
</gene>
<sequence length="113" mass="12569">MHVLQRGSAMHKLALTSSIPEPRQDAFWLHARRPQKIAKPEMPKRRTDWPVLIPAERTKYSELGFDRGFTMPPSSELLRTTLGNLECRQTPVFPGLYGVVLGSDDAAIAGAAN</sequence>